<dbReference type="RefSeq" id="WP_257120777.1">
    <property type="nucleotide sequence ID" value="NZ_CP099464.1"/>
</dbReference>
<keyword evidence="2" id="KW-0042">Antenna complex</keyword>
<reference evidence="5" key="1">
    <citation type="submission" date="2022-06" db="EMBL/GenBank/DDBJ databases">
        <title>Nostosin G and Spiroidesin B from the Cyanobacterium Dolichospermum sp. NIES-1697.</title>
        <authorList>
            <person name="Phan C.-S."/>
            <person name="Mehjabin J.J."/>
            <person name="Anas A.R.J."/>
            <person name="Hayasaka M."/>
            <person name="Onoki R."/>
            <person name="Wang J."/>
            <person name="Umezawa T."/>
            <person name="Washio K."/>
            <person name="Morikawa M."/>
            <person name="Okino T."/>
        </authorList>
    </citation>
    <scope>NUCLEOTIDE SEQUENCE</scope>
    <source>
        <strain evidence="5">NIES-1697</strain>
    </source>
</reference>
<name>A0ABY5LUT8_9CYAN</name>
<evidence type="ECO:0000313" key="5">
    <source>
        <dbReference type="EMBL" id="UUO14356.1"/>
    </source>
</evidence>
<organism evidence="5 6">
    <name type="scientific">Dolichospermum heterosporum TAC447</name>
    <dbReference type="NCBI Taxonomy" id="747523"/>
    <lineage>
        <taxon>Bacteria</taxon>
        <taxon>Bacillati</taxon>
        <taxon>Cyanobacteriota</taxon>
        <taxon>Cyanophyceae</taxon>
        <taxon>Nostocales</taxon>
        <taxon>Aphanizomenonaceae</taxon>
        <taxon>Dolichospermum</taxon>
        <taxon>Dolichospermum heterosporum</taxon>
    </lineage>
</organism>
<sequence length="1020" mass="117703">MEDNFTELTSLEEEALNENTPISRLEELACCDIQLAELVASNPSTPPELLEKILKTHKNPIILLLYIFENPNLTIDLFMKLILRKKIINHILKPKESIENMFSNQLILRFIELEEQFKEKMSQLEEDVYIKKTYNQVHNTLAELFPSIAKNASTSPEVLEELCNREDIFNIVQSLAANANTPINNLINISQTYNIINLVVKNKIFFPEKSIDFLLEQYTKLRSNLEFIENSTSSIKQDLYKCQQTIIYHYLSNNPSSPIYFLQELNSLQQDLSQENVKYIAKKIKLFSSLNEDIGILIVNNVVNSLEILLELYKTVEGYTIREELGKLIASHPDTTLEILLELYKTLKWHTIKKEIGKLIASHPDTTPEILLELYKTLKWHTIQEEIGKLIASHPDTTPEILLELYKTGRAKYNFEITKNITTRPNTPVKILLEISQRYNIIDLIIQNKNILEDINIDLLIETYENSRKNLDSSEVSLLERKIIYYYLSINPKSNIYILHQFNSLNKQQEISSTEEVKKILQELRRIASSNKDIAILIASNPATNPIFLQELSKLQKNYELSSILDELRKSILINPNTPIQALLNLGRYYPEMLFERQEWPLILTYNPLKLKISSETLISLLLYDERKFFATSCQDKGFISEKWLNYLTKHKDYLVRKQVARHPNASIEILQKLANDNELYVRSEILDNYQIPTEILDKLSDDIELSIRRKIANSAKTPTYLLDKLSMDKEPMIRIVVALNSNTPLNVLERLSLDNEVKVRGSVARNINVSVNILEKLTDDDYVYVCRSVAENPNTPVKILKKLADNYDERILFSITKNPNTPAYILEFLAKPYYNSLLVNIASHVNTPISLLEKLVINLNNYKEDIQQDLLLAISSNTNTPLYLLEKIIENGSYSVVKAVASNTNTPLYLLEKIIENGSYSVVEAIINNPNTTINMIEKLSKTKDEYVIQILAASNKTPDYILHNLANSYQGKWQILRKIAGNYNTPMDILENLSNDHRKTIRETAIKTKLLKLKFNNI</sequence>
<protein>
    <recommendedName>
        <fullName evidence="7">Leucine rich repeat variant</fullName>
    </recommendedName>
</protein>
<keyword evidence="6" id="KW-1185">Reference proteome</keyword>
<comment type="similarity">
    <text evidence="1">Belongs to the CpcE/RpcE/PecE family.</text>
</comment>
<evidence type="ECO:0000256" key="2">
    <source>
        <dbReference type="ARBA" id="ARBA00022549"/>
    </source>
</evidence>
<dbReference type="InterPro" id="IPR016024">
    <property type="entry name" value="ARM-type_fold"/>
</dbReference>
<dbReference type="InterPro" id="IPR011989">
    <property type="entry name" value="ARM-like"/>
</dbReference>
<evidence type="ECO:0008006" key="7">
    <source>
        <dbReference type="Google" id="ProtNLM"/>
    </source>
</evidence>
<gene>
    <name evidence="5" type="ORF">NG743_20285</name>
</gene>
<keyword evidence="4" id="KW-0456">Lyase</keyword>
<evidence type="ECO:0000313" key="6">
    <source>
        <dbReference type="Proteomes" id="UP001057561"/>
    </source>
</evidence>
<evidence type="ECO:0000256" key="3">
    <source>
        <dbReference type="ARBA" id="ARBA00022738"/>
    </source>
</evidence>
<evidence type="ECO:0000256" key="1">
    <source>
        <dbReference type="ARBA" id="ARBA00009299"/>
    </source>
</evidence>
<dbReference type="EMBL" id="CP099464">
    <property type="protein sequence ID" value="UUO14356.1"/>
    <property type="molecule type" value="Genomic_DNA"/>
</dbReference>
<dbReference type="Proteomes" id="UP001057561">
    <property type="component" value="Chromosome"/>
</dbReference>
<keyword evidence="3" id="KW-0605">Phycobilisome</keyword>
<dbReference type="Gene3D" id="1.25.10.10">
    <property type="entry name" value="Leucine-rich Repeat Variant"/>
    <property type="match status" value="2"/>
</dbReference>
<evidence type="ECO:0000256" key="4">
    <source>
        <dbReference type="ARBA" id="ARBA00023239"/>
    </source>
</evidence>
<proteinExistence type="inferred from homology"/>
<dbReference type="SUPFAM" id="SSF48371">
    <property type="entry name" value="ARM repeat"/>
    <property type="match status" value="1"/>
</dbReference>
<accession>A0ABY5LUT8</accession>